<feature type="non-terminal residue" evidence="10">
    <location>
        <position position="1"/>
    </location>
</feature>
<sequence length="68" mass="6962">AAFIKPHWVRMGVLVGASSVTLAGFGAVGAYVGKSPGIVKASVRVLLGGWVAMLITYGMLRLFGSVGI</sequence>
<evidence type="ECO:0000256" key="1">
    <source>
        <dbReference type="ARBA" id="ARBA00004128"/>
    </source>
</evidence>
<keyword evidence="3" id="KW-0408">Iron</keyword>
<evidence type="ECO:0000256" key="6">
    <source>
        <dbReference type="ARBA" id="ARBA00022989"/>
    </source>
</evidence>
<dbReference type="GO" id="GO:0030026">
    <property type="term" value="P:intracellular manganese ion homeostasis"/>
    <property type="evidence" value="ECO:0007669"/>
    <property type="project" value="InterPro"/>
</dbReference>
<reference evidence="10" key="1">
    <citation type="submission" date="2011-12" db="EMBL/GenBank/DDBJ databases">
        <title>Nucleotide Diversity and Divergence in the Loblolly Pine Gene Space.</title>
        <authorList>
            <person name="Neale D.B."/>
            <person name="Wegrzyn J.L."/>
            <person name="Lee J.M."/>
            <person name="Eckert A.J."/>
            <person name="Liechty J.D."/>
            <person name="Stevens K.A."/>
            <person name="Langley C.H."/>
        </authorList>
    </citation>
    <scope>NUCLEOTIDE SEQUENCE</scope>
    <source>
        <strain evidence="10">1277</strain>
        <tissue evidence="10">Megagametophyte</tissue>
    </source>
</reference>
<comment type="catalytic activity">
    <reaction evidence="8">
        <text>Fe(2+)(in) = Fe(2+)(out)</text>
        <dbReference type="Rhea" id="RHEA:28486"/>
        <dbReference type="ChEBI" id="CHEBI:29033"/>
    </reaction>
    <physiologicalReaction direction="left-to-right" evidence="8">
        <dbReference type="Rhea" id="RHEA:28487"/>
    </physiologicalReaction>
</comment>
<name>H9MBA2_PINRA</name>
<keyword evidence="6 9" id="KW-1133">Transmembrane helix</keyword>
<keyword evidence="3" id="KW-0406">Ion transport</keyword>
<protein>
    <submittedName>
        <fullName evidence="10">Uncharacterized protein</fullName>
    </submittedName>
</protein>
<evidence type="ECO:0000313" key="10">
    <source>
        <dbReference type="EMBL" id="AEW08398.1"/>
    </source>
</evidence>
<dbReference type="GO" id="GO:0005384">
    <property type="term" value="F:manganese ion transmembrane transporter activity"/>
    <property type="evidence" value="ECO:0007669"/>
    <property type="project" value="InterPro"/>
</dbReference>
<evidence type="ECO:0000256" key="5">
    <source>
        <dbReference type="ARBA" id="ARBA00022692"/>
    </source>
</evidence>
<gene>
    <name evidence="10" type="ORF">2_8290_02</name>
</gene>
<comment type="similarity">
    <text evidence="2">Belongs to the CCC1 family.</text>
</comment>
<keyword evidence="3" id="KW-0410">Iron transport</keyword>
<organism evidence="10">
    <name type="scientific">Pinus radiata</name>
    <name type="common">Monterey pine</name>
    <name type="synonym">Pinus insignis</name>
    <dbReference type="NCBI Taxonomy" id="3347"/>
    <lineage>
        <taxon>Eukaryota</taxon>
        <taxon>Viridiplantae</taxon>
        <taxon>Streptophyta</taxon>
        <taxon>Embryophyta</taxon>
        <taxon>Tracheophyta</taxon>
        <taxon>Spermatophyta</taxon>
        <taxon>Pinopsida</taxon>
        <taxon>Pinidae</taxon>
        <taxon>Conifers I</taxon>
        <taxon>Pinales</taxon>
        <taxon>Pinaceae</taxon>
        <taxon>Pinus</taxon>
        <taxon>Pinus subgen. Pinus</taxon>
    </lineage>
</organism>
<dbReference type="AlphaFoldDB" id="H9MBA2"/>
<keyword evidence="5 9" id="KW-0812">Transmembrane</keyword>
<evidence type="ECO:0000256" key="4">
    <source>
        <dbReference type="ARBA" id="ARBA00022554"/>
    </source>
</evidence>
<evidence type="ECO:0000256" key="7">
    <source>
        <dbReference type="ARBA" id="ARBA00023136"/>
    </source>
</evidence>
<keyword evidence="7 9" id="KW-0472">Membrane</keyword>
<dbReference type="InterPro" id="IPR008217">
    <property type="entry name" value="Ccc1_fam"/>
</dbReference>
<dbReference type="EMBL" id="JQ262881">
    <property type="protein sequence ID" value="AEW08398.1"/>
    <property type="molecule type" value="Genomic_DNA"/>
</dbReference>
<keyword evidence="4" id="KW-0926">Vacuole</keyword>
<evidence type="ECO:0000256" key="8">
    <source>
        <dbReference type="ARBA" id="ARBA00044464"/>
    </source>
</evidence>
<evidence type="ECO:0000256" key="2">
    <source>
        <dbReference type="ARBA" id="ARBA00007049"/>
    </source>
</evidence>
<dbReference type="GO" id="GO:0005774">
    <property type="term" value="C:vacuolar membrane"/>
    <property type="evidence" value="ECO:0007669"/>
    <property type="project" value="UniProtKB-SubCell"/>
</dbReference>
<proteinExistence type="inferred from homology"/>
<evidence type="ECO:0000256" key="9">
    <source>
        <dbReference type="SAM" id="Phobius"/>
    </source>
</evidence>
<accession>H9MBA2</accession>
<feature type="transmembrane region" description="Helical" evidence="9">
    <location>
        <begin position="12"/>
        <end position="33"/>
    </location>
</feature>
<keyword evidence="3" id="KW-0813">Transport</keyword>
<dbReference type="PANTHER" id="PTHR31851">
    <property type="entry name" value="FE(2+)/MN(2+) TRANSPORTER PCL1"/>
    <property type="match status" value="1"/>
</dbReference>
<comment type="subcellular location">
    <subcellularLocation>
        <location evidence="1">Vacuole membrane</location>
        <topology evidence="1">Multi-pass membrane protein</topology>
    </subcellularLocation>
</comment>
<feature type="transmembrane region" description="Helical" evidence="9">
    <location>
        <begin position="45"/>
        <end position="63"/>
    </location>
</feature>
<evidence type="ECO:0000256" key="3">
    <source>
        <dbReference type="ARBA" id="ARBA00022496"/>
    </source>
</evidence>
<dbReference type="GO" id="GO:0006826">
    <property type="term" value="P:iron ion transport"/>
    <property type="evidence" value="ECO:0007669"/>
    <property type="project" value="UniProtKB-KW"/>
</dbReference>